<organism evidence="2 3">
    <name type="scientific">Tritrichomonas foetus</name>
    <dbReference type="NCBI Taxonomy" id="1144522"/>
    <lineage>
        <taxon>Eukaryota</taxon>
        <taxon>Metamonada</taxon>
        <taxon>Parabasalia</taxon>
        <taxon>Tritrichomonadida</taxon>
        <taxon>Tritrichomonadidae</taxon>
        <taxon>Tritrichomonas</taxon>
    </lineage>
</organism>
<evidence type="ECO:0000313" key="2">
    <source>
        <dbReference type="EMBL" id="OHS99340.1"/>
    </source>
</evidence>
<gene>
    <name evidence="2" type="primary">yjhB</name>
    <name evidence="2" type="ORF">TRFO_34249</name>
</gene>
<dbReference type="RefSeq" id="XP_068352477.1">
    <property type="nucleotide sequence ID" value="XM_068509563.1"/>
</dbReference>
<feature type="domain" description="Nudix hydrolase" evidence="1">
    <location>
        <begin position="83"/>
        <end position="210"/>
    </location>
</feature>
<dbReference type="Proteomes" id="UP000179807">
    <property type="component" value="Unassembled WGS sequence"/>
</dbReference>
<dbReference type="AlphaFoldDB" id="A0A1J4JQ34"/>
<dbReference type="VEuPathDB" id="TrichDB:TRFO_34249"/>
<dbReference type="InterPro" id="IPR000086">
    <property type="entry name" value="NUDIX_hydrolase_dom"/>
</dbReference>
<dbReference type="InterPro" id="IPR015797">
    <property type="entry name" value="NUDIX_hydrolase-like_dom_sf"/>
</dbReference>
<dbReference type="SUPFAM" id="SSF55811">
    <property type="entry name" value="Nudix"/>
    <property type="match status" value="1"/>
</dbReference>
<evidence type="ECO:0000313" key="3">
    <source>
        <dbReference type="Proteomes" id="UP000179807"/>
    </source>
</evidence>
<dbReference type="PROSITE" id="PS51462">
    <property type="entry name" value="NUDIX"/>
    <property type="match status" value="1"/>
</dbReference>
<reference evidence="2" key="1">
    <citation type="submission" date="2016-10" db="EMBL/GenBank/DDBJ databases">
        <authorList>
            <person name="Benchimol M."/>
            <person name="Almeida L.G."/>
            <person name="Vasconcelos A.T."/>
            <person name="Perreira-Neves A."/>
            <person name="Rosa I.A."/>
            <person name="Tasca T."/>
            <person name="Bogo M.R."/>
            <person name="de Souza W."/>
        </authorList>
    </citation>
    <scope>NUCLEOTIDE SEQUENCE [LARGE SCALE GENOMIC DNA]</scope>
    <source>
        <strain evidence="2">K</strain>
    </source>
</reference>
<dbReference type="PANTHER" id="PTHR43736">
    <property type="entry name" value="ADP-RIBOSE PYROPHOSPHATASE"/>
    <property type="match status" value="1"/>
</dbReference>
<comment type="caution">
    <text evidence="2">The sequence shown here is derived from an EMBL/GenBank/DDBJ whole genome shotgun (WGS) entry which is preliminary data.</text>
</comment>
<protein>
    <submittedName>
        <fullName evidence="2">ADP-ribose pyrophosphatase YjhB</fullName>
    </submittedName>
</protein>
<evidence type="ECO:0000259" key="1">
    <source>
        <dbReference type="PROSITE" id="PS51462"/>
    </source>
</evidence>
<dbReference type="PANTHER" id="PTHR43736:SF1">
    <property type="entry name" value="DIHYDRONEOPTERIN TRIPHOSPHATE DIPHOSPHATASE"/>
    <property type="match status" value="1"/>
</dbReference>
<dbReference type="EMBL" id="MLAK01001010">
    <property type="protein sequence ID" value="OHS99340.1"/>
    <property type="molecule type" value="Genomic_DNA"/>
</dbReference>
<name>A0A1J4JQ34_9EUKA</name>
<sequence>MLLFQERKSFFMNINDEIATISNRLHEIAQERLPKTDDNYSKERFEELEIISQKLKHLSHENISTIKNTADTLNYMLEDEPVSKRFDVRAIIFNEYDEVLLVQESDGTWAPPGGWSDVGYSVDEVAIKETQEETGLHVIPKKVCALFDMQKQKNPTYEKVFCYKVFIMCEVVGGSFNDVFDIKDKKFFKRNEIPPLSLERTIPSQLEMMFEYHFDPNKPTYID</sequence>
<dbReference type="Gene3D" id="3.90.79.10">
    <property type="entry name" value="Nucleoside Triphosphate Pyrophosphohydrolase"/>
    <property type="match status" value="1"/>
</dbReference>
<dbReference type="GeneID" id="94844267"/>
<accession>A0A1J4JQ34</accession>
<dbReference type="Pfam" id="PF00293">
    <property type="entry name" value="NUDIX"/>
    <property type="match status" value="1"/>
</dbReference>
<dbReference type="OrthoDB" id="447842at2759"/>
<proteinExistence type="predicted"/>
<keyword evidence="3" id="KW-1185">Reference proteome</keyword>